<organism evidence="2 3">
    <name type="scientific">Roseibium salinum</name>
    <dbReference type="NCBI Taxonomy" id="1604349"/>
    <lineage>
        <taxon>Bacteria</taxon>
        <taxon>Pseudomonadati</taxon>
        <taxon>Pseudomonadota</taxon>
        <taxon>Alphaproteobacteria</taxon>
        <taxon>Hyphomicrobiales</taxon>
        <taxon>Stappiaceae</taxon>
        <taxon>Roseibium</taxon>
    </lineage>
</organism>
<comment type="caution">
    <text evidence="2">The sequence shown here is derived from an EMBL/GenBank/DDBJ whole genome shotgun (WGS) entry which is preliminary data.</text>
</comment>
<name>A0ABT3QXY2_9HYPH</name>
<proteinExistence type="predicted"/>
<dbReference type="RefSeq" id="WP_265961522.1">
    <property type="nucleotide sequence ID" value="NZ_JAPEVI010000003.1"/>
</dbReference>
<protein>
    <submittedName>
        <fullName evidence="2">Uncharacterized protein</fullName>
    </submittedName>
</protein>
<feature type="region of interest" description="Disordered" evidence="1">
    <location>
        <begin position="202"/>
        <end position="232"/>
    </location>
</feature>
<keyword evidence="3" id="KW-1185">Reference proteome</keyword>
<dbReference type="Proteomes" id="UP001300261">
    <property type="component" value="Unassembled WGS sequence"/>
</dbReference>
<gene>
    <name evidence="2" type="ORF">ON753_05255</name>
</gene>
<dbReference type="EMBL" id="JAPEVI010000003">
    <property type="protein sequence ID" value="MCX2721815.1"/>
    <property type="molecule type" value="Genomic_DNA"/>
</dbReference>
<evidence type="ECO:0000256" key="1">
    <source>
        <dbReference type="SAM" id="MobiDB-lite"/>
    </source>
</evidence>
<sequence length="232" mass="25477">MSGGAPFARRTSYDTYRQLGLTPEEEAQAVDEFKALVKESYLDMGGDMEAAQLLATRLFAFDWGLSAFAQAPEGTVLKHPVEKVYPGLEGAGHDYIRGDVESFLEARDIKAARWYLTPNEKTGRDRKKAWMDDQGYGPRMTLAYDDDTGRQHVVTDSYQADIRGPRLKQTEAYNRALENEAAQYGFEDPVAAAREKLAGVAMPVPRASPKPLGRELAGSAPGMPDRQIGSGG</sequence>
<evidence type="ECO:0000313" key="3">
    <source>
        <dbReference type="Proteomes" id="UP001300261"/>
    </source>
</evidence>
<reference evidence="2 3" key="1">
    <citation type="journal article" date="2016" name="Int. J. Syst. Evol. Microbiol.">
        <title>Labrenzia salina sp. nov., isolated from the rhizosphere of the halophyte Arthrocnemum macrostachyum.</title>
        <authorList>
            <person name="Camacho M."/>
            <person name="Redondo-Gomez S."/>
            <person name="Rodriguez-Llorente I."/>
            <person name="Rohde M."/>
            <person name="Sproer C."/>
            <person name="Schumann P."/>
            <person name="Klenk H.P."/>
            <person name="Montero-Calasanz M.D.C."/>
        </authorList>
    </citation>
    <scope>NUCLEOTIDE SEQUENCE [LARGE SCALE GENOMIC DNA]</scope>
    <source>
        <strain evidence="2 3">DSM 29163</strain>
    </source>
</reference>
<evidence type="ECO:0000313" key="2">
    <source>
        <dbReference type="EMBL" id="MCX2721815.1"/>
    </source>
</evidence>
<accession>A0ABT3QXY2</accession>